<dbReference type="EMBL" id="JAOPKB010000016">
    <property type="protein sequence ID" value="MCU4975126.1"/>
    <property type="molecule type" value="Genomic_DNA"/>
</dbReference>
<proteinExistence type="predicted"/>
<sequence length="96" mass="10916">MRRETGRGQIILSLLVGVGLVRTSRRSVSLIDSRLGSERRHRDQPVDRVPRGDETRTLLELARRFKLDLEVSDVLEQSILEMENAIETGQKLTAGY</sequence>
<protein>
    <submittedName>
        <fullName evidence="1">Uncharacterized protein</fullName>
    </submittedName>
</protein>
<accession>A0AAP2YZB9</accession>
<keyword evidence="3" id="KW-1185">Reference proteome</keyword>
<evidence type="ECO:0000313" key="4">
    <source>
        <dbReference type="Proteomes" id="UP001321018"/>
    </source>
</evidence>
<evidence type="ECO:0000313" key="3">
    <source>
        <dbReference type="Proteomes" id="UP001320972"/>
    </source>
</evidence>
<comment type="caution">
    <text evidence="1">The sequence shown here is derived from an EMBL/GenBank/DDBJ whole genome shotgun (WGS) entry which is preliminary data.</text>
</comment>
<organism evidence="1 4">
    <name type="scientific">Natronoglomus mannanivorans</name>
    <dbReference type="NCBI Taxonomy" id="2979990"/>
    <lineage>
        <taxon>Archaea</taxon>
        <taxon>Methanobacteriati</taxon>
        <taxon>Methanobacteriota</taxon>
        <taxon>Stenosarchaea group</taxon>
        <taxon>Halobacteria</taxon>
        <taxon>Halobacteriales</taxon>
        <taxon>Natrialbaceae</taxon>
        <taxon>Natronoglomus</taxon>
    </lineage>
</organism>
<dbReference type="RefSeq" id="WP_338003757.1">
    <property type="nucleotide sequence ID" value="NZ_JAOPKA010000005.1"/>
</dbReference>
<gene>
    <name evidence="2" type="ORF">OB955_20715</name>
    <name evidence="1" type="ORF">OB960_11040</name>
</gene>
<name>A0AAP2YZB9_9EURY</name>
<evidence type="ECO:0000313" key="1">
    <source>
        <dbReference type="EMBL" id="MCU4741932.1"/>
    </source>
</evidence>
<dbReference type="AlphaFoldDB" id="A0AAP2YZB9"/>
<dbReference type="Proteomes" id="UP001321018">
    <property type="component" value="Unassembled WGS sequence"/>
</dbReference>
<dbReference type="Proteomes" id="UP001320972">
    <property type="component" value="Unassembled WGS sequence"/>
</dbReference>
<evidence type="ECO:0000313" key="2">
    <source>
        <dbReference type="EMBL" id="MCU4975126.1"/>
    </source>
</evidence>
<dbReference type="EMBL" id="JAOPKA010000005">
    <property type="protein sequence ID" value="MCU4741932.1"/>
    <property type="molecule type" value="Genomic_DNA"/>
</dbReference>
<reference evidence="1 3" key="1">
    <citation type="submission" date="2022-09" db="EMBL/GenBank/DDBJ databases">
        <title>Enrichment on poylsaccharides allowed isolation of novel metabolic and taxonomic groups of Haloarchaea.</title>
        <authorList>
            <person name="Sorokin D.Y."/>
            <person name="Elcheninov A.G."/>
            <person name="Khizhniak T.V."/>
            <person name="Kolganova T.V."/>
            <person name="Kublanov I.V."/>
        </authorList>
    </citation>
    <scope>NUCLEOTIDE SEQUENCE</scope>
    <source>
        <strain evidence="2 3">AArc-m2/3/4</strain>
        <strain evidence="1">AArc-xg1-1</strain>
    </source>
</reference>